<organism evidence="2 3">
    <name type="scientific">Lasius niger</name>
    <name type="common">Black garden ant</name>
    <dbReference type="NCBI Taxonomy" id="67767"/>
    <lineage>
        <taxon>Eukaryota</taxon>
        <taxon>Metazoa</taxon>
        <taxon>Ecdysozoa</taxon>
        <taxon>Arthropoda</taxon>
        <taxon>Hexapoda</taxon>
        <taxon>Insecta</taxon>
        <taxon>Pterygota</taxon>
        <taxon>Neoptera</taxon>
        <taxon>Endopterygota</taxon>
        <taxon>Hymenoptera</taxon>
        <taxon>Apocrita</taxon>
        <taxon>Aculeata</taxon>
        <taxon>Formicoidea</taxon>
        <taxon>Formicidae</taxon>
        <taxon>Formicinae</taxon>
        <taxon>Lasius</taxon>
        <taxon>Lasius</taxon>
    </lineage>
</organism>
<name>A0A0J7JYR7_LASNI</name>
<feature type="compositionally biased region" description="Basic and acidic residues" evidence="1">
    <location>
        <begin position="36"/>
        <end position="60"/>
    </location>
</feature>
<gene>
    <name evidence="2" type="ORF">RF55_20703</name>
</gene>
<feature type="region of interest" description="Disordered" evidence="1">
    <location>
        <begin position="1"/>
        <end position="69"/>
    </location>
</feature>
<dbReference type="Proteomes" id="UP000036403">
    <property type="component" value="Unassembled WGS sequence"/>
</dbReference>
<reference evidence="2 3" key="1">
    <citation type="submission" date="2015-04" db="EMBL/GenBank/DDBJ databases">
        <title>Lasius niger genome sequencing.</title>
        <authorList>
            <person name="Konorov E.A."/>
            <person name="Nikitin M.A."/>
            <person name="Kirill M.V."/>
            <person name="Chang P."/>
        </authorList>
    </citation>
    <scope>NUCLEOTIDE SEQUENCE [LARGE SCALE GENOMIC DNA]</scope>
    <source>
        <tissue evidence="2">Whole</tissue>
    </source>
</reference>
<evidence type="ECO:0000313" key="2">
    <source>
        <dbReference type="EMBL" id="KMQ83179.1"/>
    </source>
</evidence>
<evidence type="ECO:0000256" key="1">
    <source>
        <dbReference type="SAM" id="MobiDB-lite"/>
    </source>
</evidence>
<keyword evidence="3" id="KW-1185">Reference proteome</keyword>
<dbReference type="AlphaFoldDB" id="A0A0J7JYR7"/>
<evidence type="ECO:0000313" key="3">
    <source>
        <dbReference type="Proteomes" id="UP000036403"/>
    </source>
</evidence>
<dbReference type="PaxDb" id="67767-A0A0J7JYR7"/>
<accession>A0A0J7JYR7</accession>
<sequence length="69" mass="7609">MAAGLVQPTRIDAQDDVIPQDHQDQRLLTSISTAFVEDRETDSGDSPQEKSPETVIERRASSHPTHALI</sequence>
<dbReference type="EMBL" id="LBMM01020927">
    <property type="protein sequence ID" value="KMQ83179.1"/>
    <property type="molecule type" value="Genomic_DNA"/>
</dbReference>
<protein>
    <submittedName>
        <fullName evidence="2">Uncharacterized protein</fullName>
    </submittedName>
</protein>
<proteinExistence type="predicted"/>
<comment type="caution">
    <text evidence="2">The sequence shown here is derived from an EMBL/GenBank/DDBJ whole genome shotgun (WGS) entry which is preliminary data.</text>
</comment>